<keyword evidence="1 4" id="KW-0489">Methyltransferase</keyword>
<dbReference type="Gene3D" id="1.10.150.290">
    <property type="entry name" value="S-adenosyl-L-methionine-dependent methyltransferases"/>
    <property type="match status" value="1"/>
</dbReference>
<dbReference type="OrthoDB" id="66144at2759"/>
<feature type="domain" description="Methyltransferase" evidence="3">
    <location>
        <begin position="42"/>
        <end position="142"/>
    </location>
</feature>
<evidence type="ECO:0000313" key="4">
    <source>
        <dbReference type="EMBL" id="KAF2257856.1"/>
    </source>
</evidence>
<dbReference type="InterPro" id="IPR029063">
    <property type="entry name" value="SAM-dependent_MTases_sf"/>
</dbReference>
<organism evidence="4 5">
    <name type="scientific">Lojkania enalia</name>
    <dbReference type="NCBI Taxonomy" id="147567"/>
    <lineage>
        <taxon>Eukaryota</taxon>
        <taxon>Fungi</taxon>
        <taxon>Dikarya</taxon>
        <taxon>Ascomycota</taxon>
        <taxon>Pezizomycotina</taxon>
        <taxon>Dothideomycetes</taxon>
        <taxon>Pleosporomycetidae</taxon>
        <taxon>Pleosporales</taxon>
        <taxon>Pleosporales incertae sedis</taxon>
        <taxon>Lojkania</taxon>
    </lineage>
</organism>
<dbReference type="PANTHER" id="PTHR43861:SF1">
    <property type="entry name" value="TRANS-ACONITATE 2-METHYLTRANSFERASE"/>
    <property type="match status" value="1"/>
</dbReference>
<dbReference type="AlphaFoldDB" id="A0A9P4JWS5"/>
<evidence type="ECO:0000256" key="1">
    <source>
        <dbReference type="ARBA" id="ARBA00022603"/>
    </source>
</evidence>
<feature type="non-terminal residue" evidence="4">
    <location>
        <position position="270"/>
    </location>
</feature>
<dbReference type="InterPro" id="IPR023149">
    <property type="entry name" value="Trans_acon_MeTrfase_C"/>
</dbReference>
<evidence type="ECO:0000256" key="2">
    <source>
        <dbReference type="ARBA" id="ARBA00022679"/>
    </source>
</evidence>
<dbReference type="InterPro" id="IPR041698">
    <property type="entry name" value="Methyltransf_25"/>
</dbReference>
<keyword evidence="2" id="KW-0808">Transferase</keyword>
<dbReference type="SUPFAM" id="SSF53335">
    <property type="entry name" value="S-adenosyl-L-methionine-dependent methyltransferases"/>
    <property type="match status" value="1"/>
</dbReference>
<comment type="caution">
    <text evidence="4">The sequence shown here is derived from an EMBL/GenBank/DDBJ whole genome shotgun (WGS) entry which is preliminary data.</text>
</comment>
<evidence type="ECO:0000313" key="5">
    <source>
        <dbReference type="Proteomes" id="UP000800093"/>
    </source>
</evidence>
<reference evidence="5" key="1">
    <citation type="journal article" date="2020" name="Stud. Mycol.">
        <title>101 Dothideomycetes genomes: A test case for predicting lifestyles and emergence of pathogens.</title>
        <authorList>
            <person name="Haridas S."/>
            <person name="Albert R."/>
            <person name="Binder M."/>
            <person name="Bloem J."/>
            <person name="LaButti K."/>
            <person name="Salamov A."/>
            <person name="Andreopoulos B."/>
            <person name="Baker S."/>
            <person name="Barry K."/>
            <person name="Bills G."/>
            <person name="Bluhm B."/>
            <person name="Cannon C."/>
            <person name="Castanera R."/>
            <person name="Culley D."/>
            <person name="Daum C."/>
            <person name="Ezra D."/>
            <person name="Gonzalez J."/>
            <person name="Henrissat B."/>
            <person name="Kuo A."/>
            <person name="Liang C."/>
            <person name="Lipzen A."/>
            <person name="Lutzoni F."/>
            <person name="Magnuson J."/>
            <person name="Mondo S."/>
            <person name="Nolan M."/>
            <person name="Ohm R."/>
            <person name="Pangilinan J."/>
            <person name="Park H.-J."/>
            <person name="Ramirez L."/>
            <person name="Alfaro M."/>
            <person name="Sun H."/>
            <person name="Tritt A."/>
            <person name="Yoshinaga Y."/>
            <person name="Zwiers L.-H."/>
            <person name="Turgeon B."/>
            <person name="Goodwin S."/>
            <person name="Spatafora J."/>
            <person name="Crous P."/>
            <person name="Grigoriev I."/>
        </authorList>
    </citation>
    <scope>NUCLEOTIDE SEQUENCE [LARGE SCALE GENOMIC DNA]</scope>
    <source>
        <strain evidence="5">CBS 304.66</strain>
    </source>
</reference>
<dbReference type="Pfam" id="PF13649">
    <property type="entry name" value="Methyltransf_25"/>
    <property type="match status" value="1"/>
</dbReference>
<proteinExistence type="predicted"/>
<dbReference type="GO" id="GO:0032259">
    <property type="term" value="P:methylation"/>
    <property type="evidence" value="ECO:0007669"/>
    <property type="project" value="UniProtKB-KW"/>
</dbReference>
<protein>
    <submittedName>
        <fullName evidence="4">S-adenosyl-L-methionine-dependent methyltransferase</fullName>
    </submittedName>
</protein>
<dbReference type="EMBL" id="ML986831">
    <property type="protein sequence ID" value="KAF2257856.1"/>
    <property type="molecule type" value="Genomic_DNA"/>
</dbReference>
<dbReference type="GO" id="GO:0030798">
    <property type="term" value="F:trans-aconitate 2-methyltransferase activity"/>
    <property type="evidence" value="ECO:0007669"/>
    <property type="project" value="InterPro"/>
</dbReference>
<keyword evidence="5" id="KW-1185">Reference proteome</keyword>
<sequence length="270" mass="29818">AKNDTWSPIRYLQFASQRARPIHDLIAQLKPHVLARNPHPRILDLGCGPGNSTRALLEAFPAAKKITGVDSSPEMLATARRAGIGRGGGFVEGDMAGFSLSNEHGDADRGVDLLFSNAALHWLRTPTLQHNLSTWFAALRPGAVLAFQVPDTVRQPTHVLMRQVACVKDQSWSRYFEDCSVGDVSDASRPDLDPFPQPARLIELFRRNGAGAAADVDIWHTEYSHVLPSASSIVEWVSGTGLRPFLERIADPGAREAFLERYERDITRVY</sequence>
<dbReference type="PANTHER" id="PTHR43861">
    <property type="entry name" value="TRANS-ACONITATE 2-METHYLTRANSFERASE-RELATED"/>
    <property type="match status" value="1"/>
</dbReference>
<gene>
    <name evidence="4" type="ORF">CC78DRAFT_427139</name>
</gene>
<accession>A0A9P4JWS5</accession>
<evidence type="ECO:0000259" key="3">
    <source>
        <dbReference type="Pfam" id="PF13649"/>
    </source>
</evidence>
<feature type="non-terminal residue" evidence="4">
    <location>
        <position position="1"/>
    </location>
</feature>
<dbReference type="Gene3D" id="3.40.50.150">
    <property type="entry name" value="Vaccinia Virus protein VP39"/>
    <property type="match status" value="1"/>
</dbReference>
<dbReference type="CDD" id="cd02440">
    <property type="entry name" value="AdoMet_MTases"/>
    <property type="match status" value="1"/>
</dbReference>
<dbReference type="Proteomes" id="UP000800093">
    <property type="component" value="Unassembled WGS sequence"/>
</dbReference>
<name>A0A9P4JWS5_9PLEO</name>